<dbReference type="EMBL" id="LUUK01000151">
    <property type="protein sequence ID" value="OAI19985.1"/>
    <property type="molecule type" value="Genomic_DNA"/>
</dbReference>
<keyword evidence="1" id="KW-0812">Transmembrane</keyword>
<keyword evidence="1" id="KW-1133">Transmembrane helix</keyword>
<name>A0A177NPT4_9GAMM</name>
<gene>
    <name evidence="2" type="ORF">A1355_03295</name>
</gene>
<evidence type="ECO:0000256" key="1">
    <source>
        <dbReference type="SAM" id="Phobius"/>
    </source>
</evidence>
<protein>
    <submittedName>
        <fullName evidence="2">Uncharacterized protein</fullName>
    </submittedName>
</protein>
<keyword evidence="3" id="KW-1185">Reference proteome</keyword>
<accession>A0A177NPT4</accession>
<dbReference type="Proteomes" id="UP000077628">
    <property type="component" value="Unassembled WGS sequence"/>
</dbReference>
<keyword evidence="1" id="KW-0472">Membrane</keyword>
<organism evidence="2 3">
    <name type="scientific">Methylomonas koyamae</name>
    <dbReference type="NCBI Taxonomy" id="702114"/>
    <lineage>
        <taxon>Bacteria</taxon>
        <taxon>Pseudomonadati</taxon>
        <taxon>Pseudomonadota</taxon>
        <taxon>Gammaproteobacteria</taxon>
        <taxon>Methylococcales</taxon>
        <taxon>Methylococcaceae</taxon>
        <taxon>Methylomonas</taxon>
    </lineage>
</organism>
<reference evidence="3" key="1">
    <citation type="submission" date="2016-03" db="EMBL/GenBank/DDBJ databases">
        <authorList>
            <person name="Heylen K."/>
            <person name="De Vos P."/>
            <person name="Vekeman B."/>
        </authorList>
    </citation>
    <scope>NUCLEOTIDE SEQUENCE [LARGE SCALE GENOMIC DNA]</scope>
    <source>
        <strain evidence="3">R-45383</strain>
    </source>
</reference>
<comment type="caution">
    <text evidence="2">The sequence shown here is derived from an EMBL/GenBank/DDBJ whole genome shotgun (WGS) entry which is preliminary data.</text>
</comment>
<feature type="transmembrane region" description="Helical" evidence="1">
    <location>
        <begin position="15"/>
        <end position="36"/>
    </location>
</feature>
<proteinExistence type="predicted"/>
<dbReference type="AlphaFoldDB" id="A0A177NPT4"/>
<evidence type="ECO:0000313" key="2">
    <source>
        <dbReference type="EMBL" id="OAI19985.1"/>
    </source>
</evidence>
<sequence length="75" mass="8131">MVGLFEARSRAGVRLASLAGLHEALAALAATIRFLAASRRAITRLRAKILATNQPRTMTTRNSACKNIKRLIANN</sequence>
<evidence type="ECO:0000313" key="3">
    <source>
        <dbReference type="Proteomes" id="UP000077628"/>
    </source>
</evidence>